<organism evidence="2 3">
    <name type="scientific">Fasciola hepatica</name>
    <name type="common">Liver fluke</name>
    <dbReference type="NCBI Taxonomy" id="6192"/>
    <lineage>
        <taxon>Eukaryota</taxon>
        <taxon>Metazoa</taxon>
        <taxon>Spiralia</taxon>
        <taxon>Lophotrochozoa</taxon>
        <taxon>Platyhelminthes</taxon>
        <taxon>Trematoda</taxon>
        <taxon>Digenea</taxon>
        <taxon>Plagiorchiida</taxon>
        <taxon>Echinostomata</taxon>
        <taxon>Echinostomatoidea</taxon>
        <taxon>Fasciolidae</taxon>
        <taxon>Fasciola</taxon>
    </lineage>
</organism>
<dbReference type="AlphaFoldDB" id="A0A4E0S122"/>
<feature type="coiled-coil region" evidence="1">
    <location>
        <begin position="105"/>
        <end position="159"/>
    </location>
</feature>
<dbReference type="EMBL" id="JXXN02000878">
    <property type="protein sequence ID" value="THD26062.1"/>
    <property type="molecule type" value="Genomic_DNA"/>
</dbReference>
<comment type="caution">
    <text evidence="2">The sequence shown here is derived from an EMBL/GenBank/DDBJ whole genome shotgun (WGS) entry which is preliminary data.</text>
</comment>
<name>A0A4E0S122_FASHE</name>
<dbReference type="GO" id="GO:0006434">
    <property type="term" value="P:seryl-tRNA aminoacylation"/>
    <property type="evidence" value="ECO:0007669"/>
    <property type="project" value="InterPro"/>
</dbReference>
<keyword evidence="3" id="KW-1185">Reference proteome</keyword>
<dbReference type="PANTHER" id="PTHR11778">
    <property type="entry name" value="SERYL-TRNA SYNTHETASE"/>
    <property type="match status" value="1"/>
</dbReference>
<dbReference type="InterPro" id="IPR010978">
    <property type="entry name" value="tRNA-bd_arm"/>
</dbReference>
<proteinExistence type="predicted"/>
<dbReference type="InterPro" id="IPR002317">
    <property type="entry name" value="Ser-tRNA-ligase_type_1"/>
</dbReference>
<evidence type="ECO:0000256" key="1">
    <source>
        <dbReference type="SAM" id="Coils"/>
    </source>
</evidence>
<reference evidence="2" key="1">
    <citation type="submission" date="2019-03" db="EMBL/GenBank/DDBJ databases">
        <title>Improved annotation for the trematode Fasciola hepatica.</title>
        <authorList>
            <person name="Choi Y.-J."/>
            <person name="Martin J."/>
            <person name="Mitreva M."/>
        </authorList>
    </citation>
    <scope>NUCLEOTIDE SEQUENCE [LARGE SCALE GENOMIC DNA]</scope>
</reference>
<dbReference type="InterPro" id="IPR045864">
    <property type="entry name" value="aa-tRNA-synth_II/BPL/LPL"/>
</dbReference>
<gene>
    <name evidence="2" type="ORF">D915_003010</name>
</gene>
<accession>A0A4E0S122</accession>
<dbReference type="GO" id="GO:0004828">
    <property type="term" value="F:serine-tRNA ligase activity"/>
    <property type="evidence" value="ECO:0007669"/>
    <property type="project" value="InterPro"/>
</dbReference>
<dbReference type="Gene3D" id="3.30.930.10">
    <property type="entry name" value="Bira Bifunctional Protein, Domain 2"/>
    <property type="match status" value="1"/>
</dbReference>
<dbReference type="GO" id="GO:0005524">
    <property type="term" value="F:ATP binding"/>
    <property type="evidence" value="ECO:0007669"/>
    <property type="project" value="InterPro"/>
</dbReference>
<evidence type="ECO:0000313" key="3">
    <source>
        <dbReference type="Proteomes" id="UP000230066"/>
    </source>
</evidence>
<dbReference type="Proteomes" id="UP000230066">
    <property type="component" value="Unassembled WGS sequence"/>
</dbReference>
<evidence type="ECO:0000313" key="2">
    <source>
        <dbReference type="EMBL" id="THD26062.1"/>
    </source>
</evidence>
<dbReference type="SUPFAM" id="SSF46589">
    <property type="entry name" value="tRNA-binding arm"/>
    <property type="match status" value="1"/>
</dbReference>
<sequence>MFRLRGRYRMLSLSDVLGSHISRLSYGRVYSTTPLSSVTESARPTHDESDLDSLIRVLSPAGSAMFSENMHFSPVVFPDPVLDWGRMRRSLSARNWIPTIKLEHLEKMEQEMNRINQEIASMEQSRKSVKIHFPSEDNKEELREEARLLRSKQRELKTSLHELSFRFQKETLSFPNYVHEAYLPGPQSEPVKILQRGSSKKLIRWPTVASDQHITLAGTFLTDQLAVLEQTLLARTHLDWLTTWSSTCRVYPLALSDFARGPAVEGAGWPRVDRAIRLEPTRSDLVLFKPTSSNDCQAQISSEWLVNPHTSNYLVGSASLASFAAYLLRHRITDPRALPLRLLSLGSVYTTTAPDNEDELPGAIAGKSSASNGDSHLFPPFKQRKQVSLVGLTPKSEDCEAEFQRLTDQLIEFWTQFQPVWPMRLVYTPAEHLWPCEMARSAIELHLDSESPTVQLASVSLLGDWISRRIGLKNPKSSTRSSNETKNPYTHMVYAQLMDIRSIFAGFERTGVLERGPV</sequence>
<keyword evidence="1" id="KW-0175">Coiled coil</keyword>
<protein>
    <submittedName>
        <fullName evidence="2">Uncharacterized protein</fullName>
    </submittedName>
</protein>